<gene>
    <name evidence="1" type="ORF">CTEN210_06396</name>
</gene>
<organism evidence="1 2">
    <name type="scientific">Chaetoceros tenuissimus</name>
    <dbReference type="NCBI Taxonomy" id="426638"/>
    <lineage>
        <taxon>Eukaryota</taxon>
        <taxon>Sar</taxon>
        <taxon>Stramenopiles</taxon>
        <taxon>Ochrophyta</taxon>
        <taxon>Bacillariophyta</taxon>
        <taxon>Coscinodiscophyceae</taxon>
        <taxon>Chaetocerotophycidae</taxon>
        <taxon>Chaetocerotales</taxon>
        <taxon>Chaetocerotaceae</taxon>
        <taxon>Chaetoceros</taxon>
    </lineage>
</organism>
<proteinExistence type="predicted"/>
<evidence type="ECO:0008006" key="3">
    <source>
        <dbReference type="Google" id="ProtNLM"/>
    </source>
</evidence>
<dbReference type="AlphaFoldDB" id="A0AAD3CSA3"/>
<dbReference type="EMBL" id="BLLK01000038">
    <property type="protein sequence ID" value="GFH49920.1"/>
    <property type="molecule type" value="Genomic_DNA"/>
</dbReference>
<keyword evidence="2" id="KW-1185">Reference proteome</keyword>
<protein>
    <recommendedName>
        <fullName evidence="3">F-box domain-containing protein</fullName>
    </recommendedName>
</protein>
<comment type="caution">
    <text evidence="1">The sequence shown here is derived from an EMBL/GenBank/DDBJ whole genome shotgun (WGS) entry which is preliminary data.</text>
</comment>
<evidence type="ECO:0000313" key="2">
    <source>
        <dbReference type="Proteomes" id="UP001054902"/>
    </source>
</evidence>
<sequence length="675" mass="78980">MTKSVYLNLHDKSGPVFDEFEPFEAMFLGSPSLLVDVTEYKQVPRAPAEFTLPSEDDVVLYMIPFLDYFSANKLTLVSKRFKAIVDTSARAKTAEMLGCMPFSSEGRGYHDFDIPATYSFNNKWDPKYSISSRETLVKEVITDCRNIGFFMDHNLGQEHRNSYSSFRREWFTENRLMQKSRFSSNSLDAALFNMHRMRIIFNDNEFVPITDKNHHFEITLESRKENEVISKNEAWFFFLRHMSCDFDGDTTKLWYLLSVADPSSIYSSLIKRNLRNDTIDDYTEAVLTFTVDNQQVEVVGGTSARGGDYERRVTEAIEEWRSESIDPDLSEEERNESKALLQQWSQPHIIEILQCRHFSANTYCRYEEGFLSRHGPNCFRRKKSLIETYKEVPRGPQGFSIPSDDNVLLHMISYLDYFTAHKMTLVSKRFKGIMDTFKSMRSKEMLSSMPFILDLLDREDWESCWDRGPDIPELTFSKSWHPKYDPEHQDILCDDAIEYANEKRFFDFYDGSNTPQERQSVALRAHYARECMDIYYNFTLPAIEEMIMENEVHRNNYISLDKTQTGKHGLPCCPDIRFKIVSRHQVTLQEVWKLFVERIIYDSDEHGYSKRDVPRRYLLWSLLAAAEPYSIHLSQVYAACDNRFSIYVYDHIALSFIVGGETVEIVGRMEQSGSY</sequence>
<evidence type="ECO:0000313" key="1">
    <source>
        <dbReference type="EMBL" id="GFH49920.1"/>
    </source>
</evidence>
<dbReference type="Proteomes" id="UP001054902">
    <property type="component" value="Unassembled WGS sequence"/>
</dbReference>
<reference evidence="1 2" key="1">
    <citation type="journal article" date="2021" name="Sci. Rep.">
        <title>The genome of the diatom Chaetoceros tenuissimus carries an ancient integrated fragment of an extant virus.</title>
        <authorList>
            <person name="Hongo Y."/>
            <person name="Kimura K."/>
            <person name="Takaki Y."/>
            <person name="Yoshida Y."/>
            <person name="Baba S."/>
            <person name="Kobayashi G."/>
            <person name="Nagasaki K."/>
            <person name="Hano T."/>
            <person name="Tomaru Y."/>
        </authorList>
    </citation>
    <scope>NUCLEOTIDE SEQUENCE [LARGE SCALE GENOMIC DNA]</scope>
    <source>
        <strain evidence="1 2">NIES-3715</strain>
    </source>
</reference>
<name>A0AAD3CSA3_9STRA</name>
<accession>A0AAD3CSA3</accession>